<dbReference type="SUPFAM" id="SSF144059">
    <property type="entry name" value="ImpE-like"/>
    <property type="match status" value="1"/>
</dbReference>
<dbReference type="AlphaFoldDB" id="A0A438AI49"/>
<dbReference type="InterPro" id="IPR009211">
    <property type="entry name" value="TagJ"/>
</dbReference>
<dbReference type="EMBL" id="RQXX01000002">
    <property type="protein sequence ID" value="RVV98305.1"/>
    <property type="molecule type" value="Genomic_DNA"/>
</dbReference>
<proteinExistence type="predicted"/>
<dbReference type="Proteomes" id="UP000285908">
    <property type="component" value="Unassembled WGS sequence"/>
</dbReference>
<organism evidence="1 2">
    <name type="scientific">Mesobaculum littorinae</name>
    <dbReference type="NCBI Taxonomy" id="2486419"/>
    <lineage>
        <taxon>Bacteria</taxon>
        <taxon>Pseudomonadati</taxon>
        <taxon>Pseudomonadota</taxon>
        <taxon>Alphaproteobacteria</taxon>
        <taxon>Rhodobacterales</taxon>
        <taxon>Roseobacteraceae</taxon>
        <taxon>Mesobaculum</taxon>
    </lineage>
</organism>
<gene>
    <name evidence="1" type="ORF">EKE94_05075</name>
</gene>
<dbReference type="Gene3D" id="1.25.40.10">
    <property type="entry name" value="Tetratricopeptide repeat domain"/>
    <property type="match status" value="1"/>
</dbReference>
<evidence type="ECO:0000313" key="1">
    <source>
        <dbReference type="EMBL" id="RVV98305.1"/>
    </source>
</evidence>
<keyword evidence="2" id="KW-1185">Reference proteome</keyword>
<name>A0A438AI49_9RHOB</name>
<sequence length="295" mass="30871">MTLAQDLKSALSQDDLAAARGLAAARVKTHPRDVEARMFLAELCVIAGELDRAETHAKLAATAAPDAAVGLGVFRQHLRALHARDAWWTQGALPTFPTGPSALSALALRLNIALRDEDGAAAAKALAALDDLRGEQPVVYDGTEAGDLRDLDDRLPHAIEALSAGGHYLWLDFAQISELAFHPASRPIDMVLRRARVTLQDGSAADIRVPAIYPEPRGGTSAPNAPASAAPADIALRLGRGTDFLDLPGGLTGARGLRCWLAGDRVLTCHEAQTLGFPPVTHGGAEGAMQTAGSA</sequence>
<dbReference type="Pfam" id="PF07024">
    <property type="entry name" value="ImpE"/>
    <property type="match status" value="1"/>
</dbReference>
<dbReference type="OrthoDB" id="5416084at2"/>
<accession>A0A438AI49</accession>
<comment type="caution">
    <text evidence="1">The sequence shown here is derived from an EMBL/GenBank/DDBJ whole genome shotgun (WGS) entry which is preliminary data.</text>
</comment>
<protein>
    <submittedName>
        <fullName evidence="1">Nitrogen fixation protein</fullName>
    </submittedName>
</protein>
<dbReference type="RefSeq" id="WP_127905538.1">
    <property type="nucleotide sequence ID" value="NZ_RQXX01000002.1"/>
</dbReference>
<evidence type="ECO:0000313" key="2">
    <source>
        <dbReference type="Proteomes" id="UP000285908"/>
    </source>
</evidence>
<dbReference type="InterPro" id="IPR011990">
    <property type="entry name" value="TPR-like_helical_dom_sf"/>
</dbReference>
<reference evidence="1 2" key="1">
    <citation type="submission" date="2018-11" db="EMBL/GenBank/DDBJ databases">
        <title>Mesobaculum littorinae gen. nov., sp. nov., isolated from Littorina scabra that represents a novel genus of the order Rhodobacteraceae.</title>
        <authorList>
            <person name="Li F."/>
        </authorList>
    </citation>
    <scope>NUCLEOTIDE SEQUENCE [LARGE SCALE GENOMIC DNA]</scope>
    <source>
        <strain evidence="1 2">M0103</strain>
    </source>
</reference>